<dbReference type="EMBL" id="CP151919">
    <property type="protein sequence ID" value="XAD56217.1"/>
    <property type="molecule type" value="Genomic_DNA"/>
</dbReference>
<protein>
    <recommendedName>
        <fullName evidence="4">Lipoprotein</fullName>
    </recommendedName>
</protein>
<evidence type="ECO:0000256" key="1">
    <source>
        <dbReference type="SAM" id="SignalP"/>
    </source>
</evidence>
<name>A0ABZ3CYC7_9GAMM</name>
<sequence length="112" mass="12271">MKYASLLLASVAICLSLSGCSKDPISMEESLDIAELSQDADTYKNEFALAIQDLSTKDGCQAEVMREGGGFSRVTGDSFYFLYCGKPINTSSRWYYDPANGKLSQDKSELRG</sequence>
<keyword evidence="1" id="KW-0732">Signal</keyword>
<evidence type="ECO:0000313" key="2">
    <source>
        <dbReference type="EMBL" id="XAD56217.1"/>
    </source>
</evidence>
<dbReference type="PROSITE" id="PS51257">
    <property type="entry name" value="PROKAR_LIPOPROTEIN"/>
    <property type="match status" value="1"/>
</dbReference>
<proteinExistence type="predicted"/>
<reference evidence="2 3" key="1">
    <citation type="submission" date="2024-04" db="EMBL/GenBank/DDBJ databases">
        <title>Salinicola lusitanus LLJ914,a marine bacterium isolated from the Okinawa Trough.</title>
        <authorList>
            <person name="Li J."/>
        </authorList>
    </citation>
    <scope>NUCLEOTIDE SEQUENCE [LARGE SCALE GENOMIC DNA]</scope>
    <source>
        <strain evidence="2 3">LLJ914</strain>
    </source>
</reference>
<feature type="chain" id="PRO_5046921669" description="Lipoprotein" evidence="1">
    <location>
        <begin position="22"/>
        <end position="112"/>
    </location>
</feature>
<feature type="signal peptide" evidence="1">
    <location>
        <begin position="1"/>
        <end position="21"/>
    </location>
</feature>
<evidence type="ECO:0008006" key="4">
    <source>
        <dbReference type="Google" id="ProtNLM"/>
    </source>
</evidence>
<dbReference type="RefSeq" id="WP_110678753.1">
    <property type="nucleotide sequence ID" value="NZ_CP151919.1"/>
</dbReference>
<gene>
    <name evidence="2" type="ORF">AAGT95_09545</name>
</gene>
<accession>A0ABZ3CYC7</accession>
<keyword evidence="3" id="KW-1185">Reference proteome</keyword>
<evidence type="ECO:0000313" key="3">
    <source>
        <dbReference type="Proteomes" id="UP001453229"/>
    </source>
</evidence>
<dbReference type="Proteomes" id="UP001453229">
    <property type="component" value="Chromosome"/>
</dbReference>
<organism evidence="2 3">
    <name type="scientific">Salinicola lusitanus</name>
    <dbReference type="NCBI Taxonomy" id="1949085"/>
    <lineage>
        <taxon>Bacteria</taxon>
        <taxon>Pseudomonadati</taxon>
        <taxon>Pseudomonadota</taxon>
        <taxon>Gammaproteobacteria</taxon>
        <taxon>Oceanospirillales</taxon>
        <taxon>Halomonadaceae</taxon>
        <taxon>Salinicola</taxon>
    </lineage>
</organism>